<evidence type="ECO:0000256" key="2">
    <source>
        <dbReference type="ARBA" id="ARBA00022621"/>
    </source>
</evidence>
<dbReference type="InterPro" id="IPR016131">
    <property type="entry name" value="Haemerythrin_Fe_BS"/>
</dbReference>
<reference evidence="6 7" key="1">
    <citation type="submission" date="2020-08" db="EMBL/GenBank/DDBJ databases">
        <title>Functional genomics of gut bacteria from endangered species of beetles.</title>
        <authorList>
            <person name="Carlos-Shanley C."/>
        </authorList>
    </citation>
    <scope>NUCLEOTIDE SEQUENCE [LARGE SCALE GENOMIC DNA]</scope>
    <source>
        <strain evidence="6 7">S00179</strain>
    </source>
</reference>
<dbReference type="Gene3D" id="1.20.120.50">
    <property type="entry name" value="Hemerythrin-like"/>
    <property type="match status" value="1"/>
</dbReference>
<dbReference type="NCBIfam" id="NF033749">
    <property type="entry name" value="bact_hemeryth"/>
    <property type="match status" value="1"/>
</dbReference>
<evidence type="ECO:0000256" key="3">
    <source>
        <dbReference type="ARBA" id="ARBA00022723"/>
    </source>
</evidence>
<proteinExistence type="inferred from homology"/>
<accession>A0A7W7P3G1</accession>
<keyword evidence="3" id="KW-0479">Metal-binding</keyword>
<sequence>MSFMPWTDEFVIGIERIDEQHRWLVDLTNALYDRQQGLQDQGPAIGELIEQLVEYTMNHFIVEEVLFQRLGYPGEEAHKAEHDRFNRQIIDLLYRHEDGEAVSVEALELLKSWLIHHILKVDKAYVCFFKGFSLEEQGA</sequence>
<keyword evidence="2" id="KW-0813">Transport</keyword>
<organism evidence="6 7">
    <name type="scientific">Pseudomonas nitroreducens</name>
    <dbReference type="NCBI Taxonomy" id="46680"/>
    <lineage>
        <taxon>Bacteria</taxon>
        <taxon>Pseudomonadati</taxon>
        <taxon>Pseudomonadota</taxon>
        <taxon>Gammaproteobacteria</taxon>
        <taxon>Pseudomonadales</taxon>
        <taxon>Pseudomonadaceae</taxon>
        <taxon>Pseudomonas</taxon>
    </lineage>
</organism>
<dbReference type="GO" id="GO:0005344">
    <property type="term" value="F:oxygen carrier activity"/>
    <property type="evidence" value="ECO:0007669"/>
    <property type="project" value="UniProtKB-KW"/>
</dbReference>
<dbReference type="InterPro" id="IPR050669">
    <property type="entry name" value="Hemerythrin"/>
</dbReference>
<evidence type="ECO:0000259" key="5">
    <source>
        <dbReference type="Pfam" id="PF01814"/>
    </source>
</evidence>
<keyword evidence="4" id="KW-0408">Iron</keyword>
<dbReference type="PANTHER" id="PTHR37164">
    <property type="entry name" value="BACTERIOHEMERYTHRIN"/>
    <property type="match status" value="1"/>
</dbReference>
<dbReference type="PANTHER" id="PTHR37164:SF1">
    <property type="entry name" value="BACTERIOHEMERYTHRIN"/>
    <property type="match status" value="1"/>
</dbReference>
<protein>
    <submittedName>
        <fullName evidence="6">Hemerythrin</fullName>
    </submittedName>
</protein>
<dbReference type="InterPro" id="IPR035938">
    <property type="entry name" value="Hemerythrin-like_sf"/>
</dbReference>
<dbReference type="EMBL" id="JACHLI010000029">
    <property type="protein sequence ID" value="MBB4866601.1"/>
    <property type="molecule type" value="Genomic_DNA"/>
</dbReference>
<dbReference type="NCBIfam" id="TIGR02481">
    <property type="entry name" value="hemeryth_dom"/>
    <property type="match status" value="1"/>
</dbReference>
<comment type="caution">
    <text evidence="6">The sequence shown here is derived from an EMBL/GenBank/DDBJ whole genome shotgun (WGS) entry which is preliminary data.</text>
</comment>
<dbReference type="SUPFAM" id="SSF47188">
    <property type="entry name" value="Hemerythrin-like"/>
    <property type="match status" value="1"/>
</dbReference>
<evidence type="ECO:0000313" key="6">
    <source>
        <dbReference type="EMBL" id="MBB4866601.1"/>
    </source>
</evidence>
<dbReference type="Proteomes" id="UP000566995">
    <property type="component" value="Unassembled WGS sequence"/>
</dbReference>
<feature type="domain" description="Hemerythrin-like" evidence="5">
    <location>
        <begin position="13"/>
        <end position="125"/>
    </location>
</feature>
<name>A0A7W7P3G1_PSENT</name>
<evidence type="ECO:0000313" key="7">
    <source>
        <dbReference type="Proteomes" id="UP000566995"/>
    </source>
</evidence>
<dbReference type="RefSeq" id="WP_184595235.1">
    <property type="nucleotide sequence ID" value="NZ_JACHLI010000029.1"/>
</dbReference>
<keyword evidence="2" id="KW-0561">Oxygen transport</keyword>
<dbReference type="PROSITE" id="PS00550">
    <property type="entry name" value="HEMERYTHRINS"/>
    <property type="match status" value="1"/>
</dbReference>
<dbReference type="Pfam" id="PF01814">
    <property type="entry name" value="Hemerythrin"/>
    <property type="match status" value="1"/>
</dbReference>
<dbReference type="InterPro" id="IPR012827">
    <property type="entry name" value="Hemerythrin_metal-bd"/>
</dbReference>
<dbReference type="InterPro" id="IPR012312">
    <property type="entry name" value="Hemerythrin-like"/>
</dbReference>
<dbReference type="GO" id="GO:0046872">
    <property type="term" value="F:metal ion binding"/>
    <property type="evidence" value="ECO:0007669"/>
    <property type="project" value="UniProtKB-KW"/>
</dbReference>
<comment type="similarity">
    <text evidence="1">Belongs to the hemerythrin family.</text>
</comment>
<evidence type="ECO:0000256" key="1">
    <source>
        <dbReference type="ARBA" id="ARBA00010587"/>
    </source>
</evidence>
<gene>
    <name evidence="6" type="ORF">HNP46_005506</name>
</gene>
<dbReference type="NCBIfam" id="NF002007">
    <property type="entry name" value="PRK00808.1"/>
    <property type="match status" value="1"/>
</dbReference>
<evidence type="ECO:0000256" key="4">
    <source>
        <dbReference type="ARBA" id="ARBA00023004"/>
    </source>
</evidence>
<dbReference type="CDD" id="cd12107">
    <property type="entry name" value="Hemerythrin"/>
    <property type="match status" value="1"/>
</dbReference>
<dbReference type="AlphaFoldDB" id="A0A7W7P3G1"/>